<sequence>MCESTAYLITPEGERKVMDYVVDVVPKENGKLLLTDLLGEEQLIEGMLKEVRLLEHKIIIEKVK</sequence>
<gene>
    <name evidence="1" type="ORF">I6U51_14555</name>
</gene>
<reference evidence="1" key="1">
    <citation type="submission" date="2020-12" db="EMBL/GenBank/DDBJ databases">
        <title>Clostridium thailandense sp. nov., a novel acetogenic bacterium isolated from peat land soil in Thailand.</title>
        <authorList>
            <person name="Chaikitkaew S."/>
            <person name="Birkeland N.K."/>
        </authorList>
    </citation>
    <scope>NUCLEOTIDE SEQUENCE</scope>
    <source>
        <strain evidence="1">DSM 17425</strain>
    </source>
</reference>
<dbReference type="RefSeq" id="WP_178908500.1">
    <property type="nucleotide sequence ID" value="NZ_JAEEGB010000015.1"/>
</dbReference>
<dbReference type="AlphaFoldDB" id="A0A934HT88"/>
<proteinExistence type="predicted"/>
<dbReference type="Proteomes" id="UP000622687">
    <property type="component" value="Unassembled WGS sequence"/>
</dbReference>
<dbReference type="EMBL" id="JAEEGB010000015">
    <property type="protein sequence ID" value="MBI6873905.1"/>
    <property type="molecule type" value="Genomic_DNA"/>
</dbReference>
<dbReference type="Pfam" id="PF10133">
    <property type="entry name" value="CooT"/>
    <property type="match status" value="1"/>
</dbReference>
<accession>A0A934HT88</accession>
<evidence type="ECO:0000313" key="2">
    <source>
        <dbReference type="Proteomes" id="UP000622687"/>
    </source>
</evidence>
<dbReference type="InterPro" id="IPR019300">
    <property type="entry name" value="CooT"/>
</dbReference>
<organism evidence="1 2">
    <name type="scientific">Clostridium aciditolerans</name>
    <dbReference type="NCBI Taxonomy" id="339861"/>
    <lineage>
        <taxon>Bacteria</taxon>
        <taxon>Bacillati</taxon>
        <taxon>Bacillota</taxon>
        <taxon>Clostridia</taxon>
        <taxon>Eubacteriales</taxon>
        <taxon>Clostridiaceae</taxon>
        <taxon>Clostridium</taxon>
    </lineage>
</organism>
<keyword evidence="2" id="KW-1185">Reference proteome</keyword>
<comment type="caution">
    <text evidence="1">The sequence shown here is derived from an EMBL/GenBank/DDBJ whole genome shotgun (WGS) entry which is preliminary data.</text>
</comment>
<protein>
    <submittedName>
        <fullName evidence="1">CooT family nickel-binding protein</fullName>
    </submittedName>
</protein>
<evidence type="ECO:0000313" key="1">
    <source>
        <dbReference type="EMBL" id="MBI6873905.1"/>
    </source>
</evidence>
<name>A0A934HT88_9CLOT</name>